<accession>A0A1G7EN17</accession>
<dbReference type="AlphaFoldDB" id="A0A1G7EN17"/>
<gene>
    <name evidence="2" type="ORF">SAMN05216464_10894</name>
</gene>
<dbReference type="EMBL" id="FNAI01000008">
    <property type="protein sequence ID" value="SDE65027.1"/>
    <property type="molecule type" value="Genomic_DNA"/>
</dbReference>
<feature type="coiled-coil region" evidence="1">
    <location>
        <begin position="269"/>
        <end position="372"/>
    </location>
</feature>
<feature type="coiled-coil region" evidence="1">
    <location>
        <begin position="730"/>
        <end position="774"/>
    </location>
</feature>
<dbReference type="PANTHER" id="PTHR32114">
    <property type="entry name" value="ABC TRANSPORTER ABCH.3"/>
    <property type="match status" value="1"/>
</dbReference>
<evidence type="ECO:0000256" key="1">
    <source>
        <dbReference type="SAM" id="Coils"/>
    </source>
</evidence>
<reference evidence="2 3" key="1">
    <citation type="submission" date="2016-10" db="EMBL/GenBank/DDBJ databases">
        <authorList>
            <person name="de Groot N.N."/>
        </authorList>
    </citation>
    <scope>NUCLEOTIDE SEQUENCE [LARGE SCALE GENOMIC DNA]</scope>
    <source>
        <strain evidence="2 3">47C3B</strain>
    </source>
</reference>
<evidence type="ECO:0000313" key="3">
    <source>
        <dbReference type="Proteomes" id="UP000199072"/>
    </source>
</evidence>
<sequence length="992" mass="111152">MKHLQKIKLSNIRRFGENVEISLAKGVTILLAPNGTGKTALFEAIELALTGGIRRLGNSVDPIIRDKESLAQVRLDFEDDHFCEVSLTKGNAPILSGNHEELFGNVEKQDLPFLLQLTHFLNQQGNNWFVNAHGTDGGSQLDHLSIGREATEVNQLIPAAKRAAGAELQQAQRDFDEINLLWTNWQTLLGKRNDRAIAPVNTLTAKADLLTQLNGIAVTLPDFPVRKTDQLLALKIMGGEMRTALQSFINALKDRLNELQALVPLPDSHQELTKEIARLRQELQQKQLQLEQYLTQATQAESDLKSLRVAKDIKQNENFRLLERKKVINQRQFLDEQVKSLEQLANLKKEELLAATQQQDSLNNQIDAAEQRKAFWQAIERRREVIAGQERSLAQMEDAQKTINSLGASRDTVTNFTLPDQQDVLREAETNAASALTAENNVRAALAQSETALKSLTAANDVIKQALALIASKYPQDRGDCPVCAAVYLPEELQRRMLVKVNEDDPGISALTALVHQATGNLRRAEMERLAAETAVQQQKEAILTTELKLASLNEQVQAKYTTYFPDAVTPTAIVDLLKQLRDGIAQTRQQLEAETGAQTMPSDEDTLVILSEQLIKVNERVLKLLEELNQLSIALNDALLSRNKAVEDTADWVNADELTGLILFNEKEQAESERAVSELQRRLVNLQADIKAARDAVQTIEMEVSAATGRLSELRSRWTNAKLTGEVNAENLSTVIQNADVRMNASERQLTTLNEVDQELSRLQVIEEELKIEQDIEATRGAVSEAIYQAGLEERLSKARQKLAWVRSNIEILNELSAKLNDELQIVYERLRSVNPLWQSLLKRIIVEPRFSSTALDSYGHYKKSHASVNVQLHESDVLVSHVASEAQITDLQLTFLLAMAHKYHWTPWKTLLLDDPTQHHDLVHASAVFDLLRDFVADYDFQIIMATHDPVQAKFFMRKLENDGIPVNIITLGAAENGVLVRMISQSLTN</sequence>
<proteinExistence type="predicted"/>
<organism evidence="2 3">
    <name type="scientific">Mucilaginibacter pineti</name>
    <dbReference type="NCBI Taxonomy" id="1391627"/>
    <lineage>
        <taxon>Bacteria</taxon>
        <taxon>Pseudomonadati</taxon>
        <taxon>Bacteroidota</taxon>
        <taxon>Sphingobacteriia</taxon>
        <taxon>Sphingobacteriales</taxon>
        <taxon>Sphingobacteriaceae</taxon>
        <taxon>Mucilaginibacter</taxon>
    </lineage>
</organism>
<name>A0A1G7EN17_9SPHI</name>
<dbReference type="SUPFAM" id="SSF52540">
    <property type="entry name" value="P-loop containing nucleoside triphosphate hydrolases"/>
    <property type="match status" value="1"/>
</dbReference>
<keyword evidence="2" id="KW-0540">Nuclease</keyword>
<dbReference type="RefSeq" id="WP_091150934.1">
    <property type="nucleotide sequence ID" value="NZ_FNAI01000008.1"/>
</dbReference>
<keyword evidence="3" id="KW-1185">Reference proteome</keyword>
<feature type="coiled-coil region" evidence="1">
    <location>
        <begin position="670"/>
        <end position="704"/>
    </location>
</feature>
<dbReference type="OrthoDB" id="7029750at2"/>
<dbReference type="STRING" id="1391627.SAMN05216464_10894"/>
<dbReference type="PANTHER" id="PTHR32114:SF2">
    <property type="entry name" value="ABC TRANSPORTER ABCH.3"/>
    <property type="match status" value="1"/>
</dbReference>
<feature type="coiled-coil region" evidence="1">
    <location>
        <begin position="522"/>
        <end position="595"/>
    </location>
</feature>
<keyword evidence="2" id="KW-0269">Exonuclease</keyword>
<keyword evidence="1" id="KW-0175">Coiled coil</keyword>
<evidence type="ECO:0000313" key="2">
    <source>
        <dbReference type="EMBL" id="SDE65027.1"/>
    </source>
</evidence>
<keyword evidence="2" id="KW-0378">Hydrolase</keyword>
<dbReference type="GO" id="GO:0004527">
    <property type="term" value="F:exonuclease activity"/>
    <property type="evidence" value="ECO:0007669"/>
    <property type="project" value="UniProtKB-KW"/>
</dbReference>
<dbReference type="Gene3D" id="3.40.50.300">
    <property type="entry name" value="P-loop containing nucleotide triphosphate hydrolases"/>
    <property type="match status" value="2"/>
</dbReference>
<dbReference type="Proteomes" id="UP000199072">
    <property type="component" value="Unassembled WGS sequence"/>
</dbReference>
<dbReference type="InterPro" id="IPR027417">
    <property type="entry name" value="P-loop_NTPase"/>
</dbReference>
<protein>
    <submittedName>
        <fullName evidence="2">Exonuclease SbcC</fullName>
    </submittedName>
</protein>